<dbReference type="EMBL" id="GISG01166055">
    <property type="protein sequence ID" value="MBA4650681.1"/>
    <property type="molecule type" value="Transcribed_RNA"/>
</dbReference>
<evidence type="ECO:0000313" key="1">
    <source>
        <dbReference type="EMBL" id="MBA4650681.1"/>
    </source>
</evidence>
<reference evidence="1" key="1">
    <citation type="journal article" date="2013" name="J. Plant Res.">
        <title>Effect of fungi and light on seed germination of three Opuntia species from semiarid lands of central Mexico.</title>
        <authorList>
            <person name="Delgado-Sanchez P."/>
            <person name="Jimenez-Bremont J.F."/>
            <person name="Guerrero-Gonzalez Mde L."/>
            <person name="Flores J."/>
        </authorList>
    </citation>
    <scope>NUCLEOTIDE SEQUENCE</scope>
    <source>
        <tissue evidence="1">Cladode</tissue>
    </source>
</reference>
<accession>A0A7C9DSP2</accession>
<sequence length="109" mass="12523">MLNSGTNERNFCYLVSIHPYSGHRNQLIISFQKHGIESSEVQSIKIRTPAEKDIFNNITLSLRFFHRLKTFMHHFKSNTKLAIDLCRGLNITVILIGGLIVHRFDQGPS</sequence>
<protein>
    <submittedName>
        <fullName evidence="1">Uncharacterized protein</fullName>
    </submittedName>
</protein>
<organism evidence="1">
    <name type="scientific">Opuntia streptacantha</name>
    <name type="common">Prickly pear cactus</name>
    <name type="synonym">Opuntia cardona</name>
    <dbReference type="NCBI Taxonomy" id="393608"/>
    <lineage>
        <taxon>Eukaryota</taxon>
        <taxon>Viridiplantae</taxon>
        <taxon>Streptophyta</taxon>
        <taxon>Embryophyta</taxon>
        <taxon>Tracheophyta</taxon>
        <taxon>Spermatophyta</taxon>
        <taxon>Magnoliopsida</taxon>
        <taxon>eudicotyledons</taxon>
        <taxon>Gunneridae</taxon>
        <taxon>Pentapetalae</taxon>
        <taxon>Caryophyllales</taxon>
        <taxon>Cactineae</taxon>
        <taxon>Cactaceae</taxon>
        <taxon>Opuntioideae</taxon>
        <taxon>Opuntia</taxon>
    </lineage>
</organism>
<dbReference type="AlphaFoldDB" id="A0A7C9DSP2"/>
<dbReference type="EMBL" id="GISG01166054">
    <property type="protein sequence ID" value="MBA4650680.1"/>
    <property type="molecule type" value="Transcribed_RNA"/>
</dbReference>
<proteinExistence type="predicted"/>
<name>A0A7C9DSP2_OPUST</name>
<reference evidence="1" key="2">
    <citation type="submission" date="2020-07" db="EMBL/GenBank/DDBJ databases">
        <authorList>
            <person name="Vera ALvarez R."/>
            <person name="Arias-Moreno D.M."/>
            <person name="Jimenez-Jacinto V."/>
            <person name="Jimenez-Bremont J.F."/>
            <person name="Swaminathan K."/>
            <person name="Moose S.P."/>
            <person name="Guerrero-Gonzalez M.L."/>
            <person name="Marino-Ramirez L."/>
            <person name="Landsman D."/>
            <person name="Rodriguez-Kessler M."/>
            <person name="Delgado-Sanchez P."/>
        </authorList>
    </citation>
    <scope>NUCLEOTIDE SEQUENCE</scope>
    <source>
        <tissue evidence="1">Cladode</tissue>
    </source>
</reference>